<dbReference type="RefSeq" id="WP_306975878.1">
    <property type="nucleotide sequence ID" value="NZ_JAUSTQ010000004.1"/>
</dbReference>
<feature type="transmembrane region" description="Helical" evidence="1">
    <location>
        <begin position="240"/>
        <end position="260"/>
    </location>
</feature>
<feature type="transmembrane region" description="Helical" evidence="1">
    <location>
        <begin position="86"/>
        <end position="105"/>
    </location>
</feature>
<feature type="transmembrane region" description="Helical" evidence="1">
    <location>
        <begin position="438"/>
        <end position="457"/>
    </location>
</feature>
<feature type="transmembrane region" description="Helical" evidence="1">
    <location>
        <begin position="505"/>
        <end position="526"/>
    </location>
</feature>
<feature type="transmembrane region" description="Helical" evidence="1">
    <location>
        <begin position="348"/>
        <end position="372"/>
    </location>
</feature>
<keyword evidence="1" id="KW-0472">Membrane</keyword>
<feature type="transmembrane region" description="Helical" evidence="1">
    <location>
        <begin position="21"/>
        <end position="41"/>
    </location>
</feature>
<feature type="transmembrane region" description="Helical" evidence="1">
    <location>
        <begin position="198"/>
        <end position="220"/>
    </location>
</feature>
<name>A0ABT9VEL5_9BACI</name>
<feature type="transmembrane region" description="Helical" evidence="1">
    <location>
        <begin position="126"/>
        <end position="153"/>
    </location>
</feature>
<feature type="transmembrane region" description="Helical" evidence="1">
    <location>
        <begin position="464"/>
        <end position="485"/>
    </location>
</feature>
<keyword evidence="3" id="KW-1185">Reference proteome</keyword>
<proteinExistence type="predicted"/>
<feature type="transmembrane region" description="Helical" evidence="1">
    <location>
        <begin position="297"/>
        <end position="316"/>
    </location>
</feature>
<protein>
    <submittedName>
        <fullName evidence="2">ABC-2 type transport system permease protein</fullName>
    </submittedName>
</protein>
<reference evidence="2 3" key="1">
    <citation type="submission" date="2023-07" db="EMBL/GenBank/DDBJ databases">
        <title>Genomic Encyclopedia of Type Strains, Phase IV (KMG-IV): sequencing the most valuable type-strain genomes for metagenomic binning, comparative biology and taxonomic classification.</title>
        <authorList>
            <person name="Goeker M."/>
        </authorList>
    </citation>
    <scope>NUCLEOTIDE SEQUENCE [LARGE SCALE GENOMIC DNA]</scope>
    <source>
        <strain evidence="2 3">DSM 16460</strain>
    </source>
</reference>
<feature type="transmembrane region" description="Helical" evidence="1">
    <location>
        <begin position="393"/>
        <end position="418"/>
    </location>
</feature>
<accession>A0ABT9VEL5</accession>
<organism evidence="2 3">
    <name type="scientific">Alkalibacillus salilacus</name>
    <dbReference type="NCBI Taxonomy" id="284582"/>
    <lineage>
        <taxon>Bacteria</taxon>
        <taxon>Bacillati</taxon>
        <taxon>Bacillota</taxon>
        <taxon>Bacilli</taxon>
        <taxon>Bacillales</taxon>
        <taxon>Bacillaceae</taxon>
        <taxon>Alkalibacillus</taxon>
    </lineage>
</organism>
<evidence type="ECO:0000256" key="1">
    <source>
        <dbReference type="SAM" id="Phobius"/>
    </source>
</evidence>
<dbReference type="Proteomes" id="UP001224359">
    <property type="component" value="Unassembled WGS sequence"/>
</dbReference>
<keyword evidence="1" id="KW-1133">Transmembrane helix</keyword>
<gene>
    <name evidence="2" type="ORF">J2S77_001382</name>
</gene>
<sequence>MRAWFSRTGSILLWQLKQDRLRLVIWLVPIIAVTVLTAILFEGLYPDEGDRQRLAQSVLNPAITMLLGPAYGVEQYDIGAIMAHQMYLFTALATAIFSILTVSKHTREEESLGRMEIIRSLPTGRLAPLAAIMIHHTLSFVVLASGVGAGLYLLSVASISFEGALLYGVGISAVGLFFAAVTAVCAQLAESSRGTISLAFFVLIFSYAIRGLGDVSYDGLSWWSPLGWMLETRVMVDNHWWPVTLLLVMALLLTGLALYLNAKRDLGAGLLPARQGPRNASKWLQTQVGFTVTMQRVSIIAWAVGMLIFGATYGSVLGETGTYVAEIEIMKEMLNIDQLTGRALIEEFVSMLAVIITIFATVPVILSMYRLAKEEKLNRLESVVATATSKQSLLGIHLVIGLLYSLIVVSAAGIGMGLMGQRSVDGLQFMTVFETMMAYLPAIWVMLSLAALCVGIGRWLWITWAYLGYSFVVVYLGGALEFPEWMNKLSPFEWVPSLPVEDFKLINVLILTGIAVLISLLALASYRRRDLAG</sequence>
<comment type="caution">
    <text evidence="2">The sequence shown here is derived from an EMBL/GenBank/DDBJ whole genome shotgun (WGS) entry which is preliminary data.</text>
</comment>
<feature type="transmembrane region" description="Helical" evidence="1">
    <location>
        <begin position="165"/>
        <end position="186"/>
    </location>
</feature>
<evidence type="ECO:0000313" key="2">
    <source>
        <dbReference type="EMBL" id="MDQ0159418.1"/>
    </source>
</evidence>
<dbReference type="EMBL" id="JAUSTQ010000004">
    <property type="protein sequence ID" value="MDQ0159418.1"/>
    <property type="molecule type" value="Genomic_DNA"/>
</dbReference>
<evidence type="ECO:0000313" key="3">
    <source>
        <dbReference type="Proteomes" id="UP001224359"/>
    </source>
</evidence>
<keyword evidence="1" id="KW-0812">Transmembrane</keyword>